<evidence type="ECO:0000313" key="15">
    <source>
        <dbReference type="EMBL" id="EMG45164.1"/>
    </source>
</evidence>
<feature type="compositionally biased region" description="Acidic residues" evidence="12">
    <location>
        <begin position="444"/>
        <end position="456"/>
    </location>
</feature>
<dbReference type="GO" id="GO:0005741">
    <property type="term" value="C:mitochondrial outer membrane"/>
    <property type="evidence" value="ECO:0007669"/>
    <property type="project" value="UniProtKB-SubCell"/>
</dbReference>
<dbReference type="EMBL" id="AOGT01002947">
    <property type="protein sequence ID" value="EMG45164.1"/>
    <property type="molecule type" value="Genomic_DNA"/>
</dbReference>
<evidence type="ECO:0000259" key="14">
    <source>
        <dbReference type="PROSITE" id="PS51718"/>
    </source>
</evidence>
<feature type="region of interest" description="Disordered" evidence="12">
    <location>
        <begin position="1"/>
        <end position="25"/>
    </location>
</feature>
<dbReference type="PROSITE" id="PS51718">
    <property type="entry name" value="G_DYNAMIN_2"/>
    <property type="match status" value="1"/>
</dbReference>
<dbReference type="OMA" id="TNKERCK"/>
<dbReference type="eggNOG" id="KOG0448">
    <property type="taxonomic scope" value="Eukaryota"/>
</dbReference>
<evidence type="ECO:0000256" key="10">
    <source>
        <dbReference type="ARBA" id="ARBA00023136"/>
    </source>
</evidence>
<dbReference type="STRING" id="1245528.M3JSD4"/>
<keyword evidence="2 13" id="KW-0812">Transmembrane</keyword>
<dbReference type="PANTHER" id="PTHR10465">
    <property type="entry name" value="TRANSMEMBRANE GTPASE FZO1"/>
    <property type="match status" value="1"/>
</dbReference>
<keyword evidence="8" id="KW-0496">Mitochondrion</keyword>
<dbReference type="GO" id="GO:0008053">
    <property type="term" value="P:mitochondrial fusion"/>
    <property type="evidence" value="ECO:0007669"/>
    <property type="project" value="TreeGrafter"/>
</dbReference>
<organism evidence="15 16">
    <name type="scientific">Candida maltosa (strain Xu316)</name>
    <name type="common">Yeast</name>
    <dbReference type="NCBI Taxonomy" id="1245528"/>
    <lineage>
        <taxon>Eukaryota</taxon>
        <taxon>Fungi</taxon>
        <taxon>Dikarya</taxon>
        <taxon>Ascomycota</taxon>
        <taxon>Saccharomycotina</taxon>
        <taxon>Pichiomycetes</taxon>
        <taxon>Debaryomycetaceae</taxon>
        <taxon>Candida/Lodderomyces clade</taxon>
        <taxon>Candida</taxon>
    </lineage>
</organism>
<keyword evidence="7" id="KW-0175">Coiled coil</keyword>
<name>M3JSD4_CANMX</name>
<evidence type="ECO:0000256" key="4">
    <source>
        <dbReference type="ARBA" id="ARBA00022787"/>
    </source>
</evidence>
<comment type="caution">
    <text evidence="15">The sequence shown here is derived from an EMBL/GenBank/DDBJ whole genome shotgun (WGS) entry which is preliminary data.</text>
</comment>
<dbReference type="InterPro" id="IPR005225">
    <property type="entry name" value="Small_GTP-bd"/>
</dbReference>
<dbReference type="SUPFAM" id="SSF52540">
    <property type="entry name" value="P-loop containing nucleoside triphosphate hydrolases"/>
    <property type="match status" value="1"/>
</dbReference>
<keyword evidence="5" id="KW-0378">Hydrolase</keyword>
<evidence type="ECO:0000256" key="3">
    <source>
        <dbReference type="ARBA" id="ARBA00022741"/>
    </source>
</evidence>
<dbReference type="NCBIfam" id="TIGR00231">
    <property type="entry name" value="small_GTP"/>
    <property type="match status" value="1"/>
</dbReference>
<keyword evidence="9" id="KW-0342">GTP-binding</keyword>
<dbReference type="GO" id="GO:0003924">
    <property type="term" value="F:GTPase activity"/>
    <property type="evidence" value="ECO:0007669"/>
    <property type="project" value="InterPro"/>
</dbReference>
<comment type="catalytic activity">
    <reaction evidence="11">
        <text>GTP + H2O = GDP + phosphate + H(+)</text>
        <dbReference type="Rhea" id="RHEA:19669"/>
        <dbReference type="ChEBI" id="CHEBI:15377"/>
        <dbReference type="ChEBI" id="CHEBI:15378"/>
        <dbReference type="ChEBI" id="CHEBI:37565"/>
        <dbReference type="ChEBI" id="CHEBI:43474"/>
        <dbReference type="ChEBI" id="CHEBI:58189"/>
    </reaction>
</comment>
<evidence type="ECO:0000256" key="8">
    <source>
        <dbReference type="ARBA" id="ARBA00023128"/>
    </source>
</evidence>
<dbReference type="GO" id="GO:0051646">
    <property type="term" value="P:mitochondrion localization"/>
    <property type="evidence" value="ECO:0007669"/>
    <property type="project" value="TreeGrafter"/>
</dbReference>
<evidence type="ECO:0000256" key="1">
    <source>
        <dbReference type="ARBA" id="ARBA00004374"/>
    </source>
</evidence>
<dbReference type="HOGENOM" id="CLU_011752_0_0_1"/>
<feature type="transmembrane region" description="Helical" evidence="13">
    <location>
        <begin position="723"/>
        <end position="740"/>
    </location>
</feature>
<evidence type="ECO:0000256" key="11">
    <source>
        <dbReference type="ARBA" id="ARBA00048548"/>
    </source>
</evidence>
<protein>
    <recommendedName>
        <fullName evidence="14">Dynamin-type G domain-containing protein</fullName>
    </recommendedName>
</protein>
<keyword evidence="16" id="KW-1185">Reference proteome</keyword>
<dbReference type="Pfam" id="PF00350">
    <property type="entry name" value="Dynamin_N"/>
    <property type="match status" value="1"/>
</dbReference>
<feature type="region of interest" description="Disordered" evidence="12">
    <location>
        <begin position="438"/>
        <end position="463"/>
    </location>
</feature>
<dbReference type="Gene3D" id="3.40.50.300">
    <property type="entry name" value="P-loop containing nucleotide triphosphate hydrolases"/>
    <property type="match status" value="1"/>
</dbReference>
<proteinExistence type="predicted"/>
<evidence type="ECO:0000256" key="13">
    <source>
        <dbReference type="SAM" id="Phobius"/>
    </source>
</evidence>
<gene>
    <name evidence="15" type="ORF">G210_5256</name>
</gene>
<dbReference type="InterPro" id="IPR030381">
    <property type="entry name" value="G_DYNAMIN_dom"/>
</dbReference>
<dbReference type="OrthoDB" id="9984778at2759"/>
<evidence type="ECO:0000313" key="16">
    <source>
        <dbReference type="Proteomes" id="UP000011777"/>
    </source>
</evidence>
<reference evidence="15 16" key="1">
    <citation type="submission" date="2013-02" db="EMBL/GenBank/DDBJ databases">
        <title>Genome sequence of Candida maltosa Xu316, a potential industrial strain for xylitol and ethanol production.</title>
        <authorList>
            <person name="Yu J."/>
            <person name="Wang Q."/>
            <person name="Geng X."/>
            <person name="Bao W."/>
            <person name="He P."/>
            <person name="Cai J."/>
        </authorList>
    </citation>
    <scope>NUCLEOTIDE SEQUENCE [LARGE SCALE GENOMIC DNA]</scope>
    <source>
        <strain evidence="16">Xu316</strain>
    </source>
</reference>
<dbReference type="InterPro" id="IPR027417">
    <property type="entry name" value="P-loop_NTPase"/>
</dbReference>
<accession>M3JSD4</accession>
<sequence length="837" mass="94489">MSDFPNLDPDKKFRTEDAEEDDDKATLIDDQNLLSDPSHLIYVPGESSLTHDGTTVFDGQEGSSKKNGVTLRSQQKQINTTLQQLHYNDNKIALDRSINQTIDLIYEVQSENKERPIFYPTEIEDGANVLLNSAKAHLALVRQNSSIKTLDKAKIAKEEETLELPEFRILKINLKFGHDSETNSMANLDKQSIAKLLEKKLSSQVKYLLKLKDRIDDTSSKVFVTGDLNAGKSTFCNGLLRRKVLPEDQQPCTSVFCEVIDASKDNNGIEEVHAVPIGKEYNIRDESTFEAYSLKALEELVYDCDRFSLLKVYVLDHRSFQESLLRNGVIDIKLIDAPGLNMDSYQTTQVFSRQEEIDLVVFVVSAENHFTLSAKEFISAAANEKRFVFIVVNKFDHIKDKEKCKKRILDQIKSLSPETYKNAKEFVHFVSSDDVFNNGGDGGDGGDGDDDGDDGNPDNGEHPDFDLLEASLRKFILEKRSISKLLPAKDYLVNILRDFRTLSDINEKIYVNEQQDKLKELNNQVAPKFNSMVNKSKLMGNSINELIEKTCVEVYDDTNRQIVATVNDLSDTELVKYPGIQYLFEYAKEVQLSMLDTILYGVEQCEESAKAITAAKVEEIIQIGKSTLGEEFFNDKVFNSSLMFTRKRKNFGIDFNVDLWDFFDVSGDSIMAFVGYSKVGYLFNPLSVVKSSTRDVVYGLTTTLSTGAAVHKIVMNFSLFKKLAVPLVLGVVVVAGYFLVNDMPHAFVRNQRRKLLASITSYSHSNANRIEREVRDVLSFVSKEVFVTSYSIIDKKSSEKEKLEDAIKKAKNGAEFFQMLVNKVDSISRGVESINII</sequence>
<dbReference type="InterPro" id="IPR027094">
    <property type="entry name" value="Mitofusin_fam"/>
</dbReference>
<dbReference type="GO" id="GO:0005525">
    <property type="term" value="F:GTP binding"/>
    <property type="evidence" value="ECO:0007669"/>
    <property type="project" value="UniProtKB-KW"/>
</dbReference>
<evidence type="ECO:0000256" key="12">
    <source>
        <dbReference type="SAM" id="MobiDB-lite"/>
    </source>
</evidence>
<dbReference type="FunFam" id="3.40.50.300:FF:000638">
    <property type="entry name" value="Transmembrane GTPase Fzo1, putative"/>
    <property type="match status" value="1"/>
</dbReference>
<evidence type="ECO:0000256" key="9">
    <source>
        <dbReference type="ARBA" id="ARBA00023134"/>
    </source>
</evidence>
<comment type="subcellular location">
    <subcellularLocation>
        <location evidence="1">Mitochondrion outer membrane</location>
        <topology evidence="1">Multi-pass membrane protein</topology>
    </subcellularLocation>
</comment>
<dbReference type="InterPro" id="IPR045063">
    <property type="entry name" value="Dynamin_N"/>
</dbReference>
<evidence type="ECO:0000256" key="2">
    <source>
        <dbReference type="ARBA" id="ARBA00022692"/>
    </source>
</evidence>
<dbReference type="AlphaFoldDB" id="M3JSD4"/>
<evidence type="ECO:0000256" key="7">
    <source>
        <dbReference type="ARBA" id="ARBA00023054"/>
    </source>
</evidence>
<dbReference type="Proteomes" id="UP000011777">
    <property type="component" value="Unassembled WGS sequence"/>
</dbReference>
<dbReference type="PANTHER" id="PTHR10465:SF0">
    <property type="entry name" value="SARCALUMENIN"/>
    <property type="match status" value="1"/>
</dbReference>
<keyword evidence="3" id="KW-0547">Nucleotide-binding</keyword>
<keyword evidence="4" id="KW-1000">Mitochondrion outer membrane</keyword>
<keyword evidence="6 13" id="KW-1133">Transmembrane helix</keyword>
<keyword evidence="10 13" id="KW-0472">Membrane</keyword>
<evidence type="ECO:0000256" key="6">
    <source>
        <dbReference type="ARBA" id="ARBA00022989"/>
    </source>
</evidence>
<feature type="domain" description="Dynamin-type G" evidence="14">
    <location>
        <begin position="216"/>
        <end position="508"/>
    </location>
</feature>
<evidence type="ECO:0000256" key="5">
    <source>
        <dbReference type="ARBA" id="ARBA00022801"/>
    </source>
</evidence>